<dbReference type="Proteomes" id="UP001241377">
    <property type="component" value="Unassembled WGS sequence"/>
</dbReference>
<dbReference type="EMBL" id="JASBWR010000005">
    <property type="protein sequence ID" value="KAJ9112270.1"/>
    <property type="molecule type" value="Genomic_DNA"/>
</dbReference>
<evidence type="ECO:0000313" key="1">
    <source>
        <dbReference type="EMBL" id="KAJ9112270.1"/>
    </source>
</evidence>
<gene>
    <name evidence="1" type="ORF">QFC19_000689</name>
</gene>
<accession>A0ACC2WKK0</accession>
<organism evidence="1 2">
    <name type="scientific">Naganishia cerealis</name>
    <dbReference type="NCBI Taxonomy" id="610337"/>
    <lineage>
        <taxon>Eukaryota</taxon>
        <taxon>Fungi</taxon>
        <taxon>Dikarya</taxon>
        <taxon>Basidiomycota</taxon>
        <taxon>Agaricomycotina</taxon>
        <taxon>Tremellomycetes</taxon>
        <taxon>Filobasidiales</taxon>
        <taxon>Filobasidiaceae</taxon>
        <taxon>Naganishia</taxon>
    </lineage>
</organism>
<keyword evidence="2" id="KW-1185">Reference proteome</keyword>
<reference evidence="1" key="1">
    <citation type="submission" date="2023-04" db="EMBL/GenBank/DDBJ databases">
        <title>Draft Genome sequencing of Naganishia species isolated from polar environments using Oxford Nanopore Technology.</title>
        <authorList>
            <person name="Leo P."/>
            <person name="Venkateswaran K."/>
        </authorList>
    </citation>
    <scope>NUCLEOTIDE SEQUENCE</scope>
    <source>
        <strain evidence="1">MNA-CCFEE 5261</strain>
    </source>
</reference>
<proteinExistence type="predicted"/>
<name>A0ACC2WKK0_9TREE</name>
<sequence>MSIFSTPEFSGKWIILYSLLRSWKDDTAGKHKVLVFSSSVKLLKMLYDFIKLEYNCEMLHGGKKDEERIEAVDRFQTDNNVFVFLINPAHDLQAMDRAFRMGQKRDVDVYRLVSLGTIEENIYERQMRKSAAMRIIYDDAMDSRVFVGNESGAGGDLWGASNLFTYNPEGTSLQRMFKDLTEDATLLEAIGDLFPGLRREGVAKAQNKSSSTERFLVEQAAEDYRNNPALANRPANEHYQDAAVAQALAKRKGRDVKRKINGTKPDADSRMAPRLNLPRAERHSGLVSDDE</sequence>
<protein>
    <submittedName>
        <fullName evidence="1">Uncharacterized protein</fullName>
    </submittedName>
</protein>
<evidence type="ECO:0000313" key="2">
    <source>
        <dbReference type="Proteomes" id="UP001241377"/>
    </source>
</evidence>
<comment type="caution">
    <text evidence="1">The sequence shown here is derived from an EMBL/GenBank/DDBJ whole genome shotgun (WGS) entry which is preliminary data.</text>
</comment>